<organism evidence="2 3">
    <name type="scientific">Paenimyroides ceti</name>
    <dbReference type="NCBI Taxonomy" id="395087"/>
    <lineage>
        <taxon>Bacteria</taxon>
        <taxon>Pseudomonadati</taxon>
        <taxon>Bacteroidota</taxon>
        <taxon>Flavobacteriia</taxon>
        <taxon>Flavobacteriales</taxon>
        <taxon>Flavobacteriaceae</taxon>
        <taxon>Paenimyroides</taxon>
    </lineage>
</organism>
<comment type="caution">
    <text evidence="2">The sequence shown here is derived from an EMBL/GenBank/DDBJ whole genome shotgun (WGS) entry which is preliminary data.</text>
</comment>
<sequence length="163" mass="18770">MKNTLFYNITIALSGLFAGGCITILFILVPFWKSLPPTELMVWFSHNGPHVGITMLPMQILPLLFTAYAYILARKNKEKSKEIWLYANISNGIILLMFVGYYLSVNLQFINQTMNPDDVAFELQRWEMIHIARTILAILSTVLAIVAYFRYEENRNTKITTTL</sequence>
<proteinExistence type="predicted"/>
<evidence type="ECO:0000313" key="3">
    <source>
        <dbReference type="Proteomes" id="UP001242368"/>
    </source>
</evidence>
<reference evidence="3" key="1">
    <citation type="journal article" date="2019" name="Int. J. Syst. Evol. Microbiol.">
        <title>The Global Catalogue of Microorganisms (GCM) 10K type strain sequencing project: providing services to taxonomists for standard genome sequencing and annotation.</title>
        <authorList>
            <consortium name="The Broad Institute Genomics Platform"/>
            <consortium name="The Broad Institute Genome Sequencing Center for Infectious Disease"/>
            <person name="Wu L."/>
            <person name="Ma J."/>
        </authorList>
    </citation>
    <scope>NUCLEOTIDE SEQUENCE [LARGE SCALE GENOMIC DNA]</scope>
    <source>
        <strain evidence="3">CECT 7184</strain>
    </source>
</reference>
<feature type="transmembrane region" description="Helical" evidence="1">
    <location>
        <begin position="83"/>
        <end position="104"/>
    </location>
</feature>
<dbReference type="PROSITE" id="PS51257">
    <property type="entry name" value="PROKAR_LIPOPROTEIN"/>
    <property type="match status" value="1"/>
</dbReference>
<keyword evidence="3" id="KW-1185">Reference proteome</keyword>
<evidence type="ECO:0000313" key="2">
    <source>
        <dbReference type="EMBL" id="MDN3706808.1"/>
    </source>
</evidence>
<protein>
    <submittedName>
        <fullName evidence="2">DUF1772 domain-containing protein</fullName>
    </submittedName>
</protein>
<gene>
    <name evidence="2" type="ORF">QW060_06640</name>
</gene>
<keyword evidence="1" id="KW-0812">Transmembrane</keyword>
<feature type="transmembrane region" description="Helical" evidence="1">
    <location>
        <begin position="7"/>
        <end position="32"/>
    </location>
</feature>
<dbReference type="EMBL" id="JAUFQU010000001">
    <property type="protein sequence ID" value="MDN3706808.1"/>
    <property type="molecule type" value="Genomic_DNA"/>
</dbReference>
<dbReference type="RefSeq" id="WP_290362861.1">
    <property type="nucleotide sequence ID" value="NZ_JAUFQU010000001.1"/>
</dbReference>
<dbReference type="Proteomes" id="UP001242368">
    <property type="component" value="Unassembled WGS sequence"/>
</dbReference>
<accession>A0ABT8CT52</accession>
<evidence type="ECO:0000256" key="1">
    <source>
        <dbReference type="SAM" id="Phobius"/>
    </source>
</evidence>
<feature type="transmembrane region" description="Helical" evidence="1">
    <location>
        <begin position="131"/>
        <end position="149"/>
    </location>
</feature>
<keyword evidence="1" id="KW-0472">Membrane</keyword>
<keyword evidence="1" id="KW-1133">Transmembrane helix</keyword>
<feature type="transmembrane region" description="Helical" evidence="1">
    <location>
        <begin position="52"/>
        <end position="71"/>
    </location>
</feature>
<name>A0ABT8CT52_9FLAO</name>